<evidence type="ECO:0000313" key="10">
    <source>
        <dbReference type="Proteomes" id="UP001596022"/>
    </source>
</evidence>
<sequence>MCGRFTLTADLDFLIERFQIDYPIAFEYRPRYNIAPSQGVTVVIRGEQGHKMGELRWGFVPFWAKDPSIGYKMINARSETAGTKASFKQALQKQRCLILADSFYEWKKEKNRKQPYRIMLKNGEPFAFAGLWSIWEKDGSRLATCTILTTSANSRVADLHDRMPVILPKEAEQLWMDPRTDAAVVSGLMAQYPSDAMTLYPVSDAVNSPKNDEASLIEPLSQPE</sequence>
<evidence type="ECO:0000313" key="9">
    <source>
        <dbReference type="EMBL" id="MFC4619273.1"/>
    </source>
</evidence>
<organism evidence="9 10">
    <name type="scientific">Camelliibacillus cellulosilyticus</name>
    <dbReference type="NCBI Taxonomy" id="2174486"/>
    <lineage>
        <taxon>Bacteria</taxon>
        <taxon>Bacillati</taxon>
        <taxon>Bacillota</taxon>
        <taxon>Bacilli</taxon>
        <taxon>Bacillales</taxon>
        <taxon>Sporolactobacillaceae</taxon>
        <taxon>Camelliibacillus</taxon>
    </lineage>
</organism>
<evidence type="ECO:0000256" key="1">
    <source>
        <dbReference type="ARBA" id="ARBA00008136"/>
    </source>
</evidence>
<evidence type="ECO:0000256" key="8">
    <source>
        <dbReference type="RuleBase" id="RU364100"/>
    </source>
</evidence>
<comment type="similarity">
    <text evidence="1 8">Belongs to the SOS response-associated peptidase family.</text>
</comment>
<accession>A0ABV9GMW3</accession>
<name>A0ABV9GMW3_9BACL</name>
<keyword evidence="6" id="KW-0238">DNA-binding</keyword>
<evidence type="ECO:0000256" key="2">
    <source>
        <dbReference type="ARBA" id="ARBA00022670"/>
    </source>
</evidence>
<keyword evidence="3" id="KW-0227">DNA damage</keyword>
<dbReference type="GO" id="GO:0016787">
    <property type="term" value="F:hydrolase activity"/>
    <property type="evidence" value="ECO:0007669"/>
    <property type="project" value="UniProtKB-KW"/>
</dbReference>
<evidence type="ECO:0000256" key="4">
    <source>
        <dbReference type="ARBA" id="ARBA00022801"/>
    </source>
</evidence>
<dbReference type="SUPFAM" id="SSF143081">
    <property type="entry name" value="BB1717-like"/>
    <property type="match status" value="1"/>
</dbReference>
<dbReference type="RefSeq" id="WP_376846372.1">
    <property type="nucleotide sequence ID" value="NZ_JBHSFW010000007.1"/>
</dbReference>
<dbReference type="Pfam" id="PF02586">
    <property type="entry name" value="SRAP"/>
    <property type="match status" value="1"/>
</dbReference>
<dbReference type="EC" id="3.4.-.-" evidence="8"/>
<reference evidence="10" key="1">
    <citation type="journal article" date="2019" name="Int. J. Syst. Evol. Microbiol.">
        <title>The Global Catalogue of Microorganisms (GCM) 10K type strain sequencing project: providing services to taxonomists for standard genome sequencing and annotation.</title>
        <authorList>
            <consortium name="The Broad Institute Genomics Platform"/>
            <consortium name="The Broad Institute Genome Sequencing Center for Infectious Disease"/>
            <person name="Wu L."/>
            <person name="Ma J."/>
        </authorList>
    </citation>
    <scope>NUCLEOTIDE SEQUENCE [LARGE SCALE GENOMIC DNA]</scope>
    <source>
        <strain evidence="10">CGMCC 1.16306</strain>
    </source>
</reference>
<keyword evidence="7" id="KW-0456">Lyase</keyword>
<keyword evidence="5" id="KW-0190">Covalent protein-DNA linkage</keyword>
<dbReference type="PANTHER" id="PTHR13604:SF0">
    <property type="entry name" value="ABASIC SITE PROCESSING PROTEIN HMCES"/>
    <property type="match status" value="1"/>
</dbReference>
<comment type="caution">
    <text evidence="9">The sequence shown here is derived from an EMBL/GenBank/DDBJ whole genome shotgun (WGS) entry which is preliminary data.</text>
</comment>
<gene>
    <name evidence="9" type="ORF">ACFO4N_11165</name>
</gene>
<evidence type="ECO:0000256" key="7">
    <source>
        <dbReference type="ARBA" id="ARBA00023239"/>
    </source>
</evidence>
<dbReference type="PANTHER" id="PTHR13604">
    <property type="entry name" value="DC12-RELATED"/>
    <property type="match status" value="1"/>
</dbReference>
<evidence type="ECO:0000256" key="6">
    <source>
        <dbReference type="ARBA" id="ARBA00023125"/>
    </source>
</evidence>
<proteinExistence type="inferred from homology"/>
<evidence type="ECO:0000256" key="3">
    <source>
        <dbReference type="ARBA" id="ARBA00022763"/>
    </source>
</evidence>
<dbReference type="InterPro" id="IPR036590">
    <property type="entry name" value="SRAP-like"/>
</dbReference>
<dbReference type="Proteomes" id="UP001596022">
    <property type="component" value="Unassembled WGS sequence"/>
</dbReference>
<keyword evidence="2 8" id="KW-0645">Protease</keyword>
<keyword evidence="4 8" id="KW-0378">Hydrolase</keyword>
<dbReference type="InterPro" id="IPR003738">
    <property type="entry name" value="SRAP"/>
</dbReference>
<dbReference type="EMBL" id="JBHSFW010000007">
    <property type="protein sequence ID" value="MFC4619273.1"/>
    <property type="molecule type" value="Genomic_DNA"/>
</dbReference>
<protein>
    <recommendedName>
        <fullName evidence="8">Abasic site processing protein</fullName>
        <ecNumber evidence="8">3.4.-.-</ecNumber>
    </recommendedName>
</protein>
<evidence type="ECO:0000256" key="5">
    <source>
        <dbReference type="ARBA" id="ARBA00023124"/>
    </source>
</evidence>
<dbReference type="Gene3D" id="3.90.1680.10">
    <property type="entry name" value="SOS response associated peptidase-like"/>
    <property type="match status" value="1"/>
</dbReference>
<keyword evidence="10" id="KW-1185">Reference proteome</keyword>